<feature type="non-terminal residue" evidence="1">
    <location>
        <position position="1"/>
    </location>
</feature>
<proteinExistence type="predicted"/>
<gene>
    <name evidence="1" type="ORF">PTTG_30044</name>
</gene>
<dbReference type="EMBL" id="ADAS02001531">
    <property type="protein sequence ID" value="OAV86177.1"/>
    <property type="molecule type" value="Genomic_DNA"/>
</dbReference>
<accession>A0A180G0J4</accession>
<evidence type="ECO:0000313" key="2">
    <source>
        <dbReference type="EnsemblFungi" id="PTTG_30044-t43_1-p1"/>
    </source>
</evidence>
<dbReference type="VEuPathDB" id="FungiDB:PTTG_30044"/>
<dbReference type="EnsemblFungi" id="PTTG_30044-t43_1">
    <property type="protein sequence ID" value="PTTG_30044-t43_1-p1"/>
    <property type="gene ID" value="PTTG_30044"/>
</dbReference>
<keyword evidence="3" id="KW-1185">Reference proteome</keyword>
<name>A0A180G0J4_PUCT1</name>
<dbReference type="Proteomes" id="UP000005240">
    <property type="component" value="Unassembled WGS sequence"/>
</dbReference>
<reference evidence="2 3" key="3">
    <citation type="journal article" date="2017" name="G3 (Bethesda)">
        <title>Comparative analysis highlights variable genome content of wheat rusts and divergence of the mating loci.</title>
        <authorList>
            <person name="Cuomo C.A."/>
            <person name="Bakkeren G."/>
            <person name="Khalil H.B."/>
            <person name="Panwar V."/>
            <person name="Joly D."/>
            <person name="Linning R."/>
            <person name="Sakthikumar S."/>
            <person name="Song X."/>
            <person name="Adiconis X."/>
            <person name="Fan L."/>
            <person name="Goldberg J.M."/>
            <person name="Levin J.Z."/>
            <person name="Young S."/>
            <person name="Zeng Q."/>
            <person name="Anikster Y."/>
            <person name="Bruce M."/>
            <person name="Wang M."/>
            <person name="Yin C."/>
            <person name="McCallum B."/>
            <person name="Szabo L.J."/>
            <person name="Hulbert S."/>
            <person name="Chen X."/>
            <person name="Fellers J.P."/>
        </authorList>
    </citation>
    <scope>NUCLEOTIDE SEQUENCE</scope>
    <source>
        <strain evidence="3">Isolate 1-1 / race 1 (BBBD)</strain>
        <strain evidence="2">isolate 1-1 / race 1 (BBBD)</strain>
    </source>
</reference>
<protein>
    <submittedName>
        <fullName evidence="1 2">Uncharacterized protein</fullName>
    </submittedName>
</protein>
<organism evidence="1">
    <name type="scientific">Puccinia triticina (isolate 1-1 / race 1 (BBBD))</name>
    <name type="common">Brown leaf rust fungus</name>
    <dbReference type="NCBI Taxonomy" id="630390"/>
    <lineage>
        <taxon>Eukaryota</taxon>
        <taxon>Fungi</taxon>
        <taxon>Dikarya</taxon>
        <taxon>Basidiomycota</taxon>
        <taxon>Pucciniomycotina</taxon>
        <taxon>Pucciniomycetes</taxon>
        <taxon>Pucciniales</taxon>
        <taxon>Pucciniaceae</taxon>
        <taxon>Puccinia</taxon>
    </lineage>
</organism>
<dbReference type="AlphaFoldDB" id="A0A180G0J4"/>
<reference evidence="2" key="4">
    <citation type="submission" date="2025-05" db="UniProtKB">
        <authorList>
            <consortium name="EnsemblFungi"/>
        </authorList>
    </citation>
    <scope>IDENTIFICATION</scope>
    <source>
        <strain evidence="2">isolate 1-1 / race 1 (BBBD)</strain>
    </source>
</reference>
<dbReference type="OrthoDB" id="2513590at2759"/>
<sequence length="281" mass="31726">LRRNNWPEWKKSFTHLVTGRGDEEVFNAKWCEGHKKEKKFRKKTSNAYTLLELCVSAELYPVVQAVNNFSDAMKDLAAACGEKSLIKLGDKLYSLIHLDYVPGTSIADHINKFQTIYTSLKSAQISTPNTQIDTAMAGIFFLKSFRFDDSLNSLIQNMYDIDPFTFEKLAVCMNLKHSRVVQSGTGSINALSSKPFIRPNKDKFKARLNTVEESEDEDVAEAVAELSNEDPDPEDTGFFVEDENTFHIGVEGKVGDTRSKRDDEMSWTWSSTLSQGVIIIQ</sequence>
<evidence type="ECO:0000313" key="1">
    <source>
        <dbReference type="EMBL" id="OAV86177.1"/>
    </source>
</evidence>
<reference evidence="1" key="1">
    <citation type="submission" date="2009-11" db="EMBL/GenBank/DDBJ databases">
        <authorList>
            <consortium name="The Broad Institute Genome Sequencing Platform"/>
            <person name="Ward D."/>
            <person name="Feldgarden M."/>
            <person name="Earl A."/>
            <person name="Young S.K."/>
            <person name="Zeng Q."/>
            <person name="Koehrsen M."/>
            <person name="Alvarado L."/>
            <person name="Berlin A."/>
            <person name="Bochicchio J."/>
            <person name="Borenstein D."/>
            <person name="Chapman S.B."/>
            <person name="Chen Z."/>
            <person name="Engels R."/>
            <person name="Freedman E."/>
            <person name="Gellesch M."/>
            <person name="Goldberg J."/>
            <person name="Griggs A."/>
            <person name="Gujja S."/>
            <person name="Heilman E."/>
            <person name="Heiman D."/>
            <person name="Hepburn T."/>
            <person name="Howarth C."/>
            <person name="Jen D."/>
            <person name="Larson L."/>
            <person name="Lewis B."/>
            <person name="Mehta T."/>
            <person name="Park D."/>
            <person name="Pearson M."/>
            <person name="Roberts A."/>
            <person name="Saif S."/>
            <person name="Shea T."/>
            <person name="Shenoy N."/>
            <person name="Sisk P."/>
            <person name="Stolte C."/>
            <person name="Sykes S."/>
            <person name="Thomson T."/>
            <person name="Walk T."/>
            <person name="White J."/>
            <person name="Yandava C."/>
            <person name="Izard J."/>
            <person name="Baranova O.V."/>
            <person name="Blanton J.M."/>
            <person name="Tanner A.C."/>
            <person name="Dewhirst F.E."/>
            <person name="Haas B."/>
            <person name="Nusbaum C."/>
            <person name="Birren B."/>
        </authorList>
    </citation>
    <scope>NUCLEOTIDE SEQUENCE [LARGE SCALE GENOMIC DNA]</scope>
    <source>
        <strain evidence="1">1-1 BBBD Race 1</strain>
    </source>
</reference>
<evidence type="ECO:0000313" key="3">
    <source>
        <dbReference type="Proteomes" id="UP000005240"/>
    </source>
</evidence>
<reference evidence="1" key="2">
    <citation type="submission" date="2016-05" db="EMBL/GenBank/DDBJ databases">
        <title>Comparative analysis highlights variable genome content of wheat rusts and divergence of the mating loci.</title>
        <authorList>
            <person name="Cuomo C.A."/>
            <person name="Bakkeren G."/>
            <person name="Szabo L."/>
            <person name="Khalil H."/>
            <person name="Joly D."/>
            <person name="Goldberg J."/>
            <person name="Young S."/>
            <person name="Zeng Q."/>
            <person name="Fellers J."/>
        </authorList>
    </citation>
    <scope>NUCLEOTIDE SEQUENCE [LARGE SCALE GENOMIC DNA]</scope>
    <source>
        <strain evidence="1">1-1 BBBD Race 1</strain>
    </source>
</reference>